<evidence type="ECO:0000259" key="1">
    <source>
        <dbReference type="Pfam" id="PF06250"/>
    </source>
</evidence>
<accession>A0A0S2ZNG0</accession>
<feature type="domain" description="YhcG PDDEXK nuclease" evidence="1">
    <location>
        <begin position="177"/>
        <end position="329"/>
    </location>
</feature>
<dbReference type="Proteomes" id="UP000063275">
    <property type="component" value="Chromosome"/>
</dbReference>
<dbReference type="InterPro" id="IPR041527">
    <property type="entry name" value="YhcG_N"/>
</dbReference>
<dbReference type="RefSeq" id="WP_029493928.1">
    <property type="nucleotide sequence ID" value="NZ_ATKF01000107.1"/>
</dbReference>
<dbReference type="PANTHER" id="PTHR30547:SF5">
    <property type="entry name" value="NUCLEASE YHCG-RELATED"/>
    <property type="match status" value="1"/>
</dbReference>
<dbReference type="Pfam" id="PF17761">
    <property type="entry name" value="DUF1016_N"/>
    <property type="match status" value="1"/>
</dbReference>
<dbReference type="InterPro" id="IPR011856">
    <property type="entry name" value="tRNA_endonuc-like_dom_sf"/>
</dbReference>
<evidence type="ECO:0000259" key="2">
    <source>
        <dbReference type="Pfam" id="PF17761"/>
    </source>
</evidence>
<evidence type="ECO:0000313" key="4">
    <source>
        <dbReference type="Proteomes" id="UP000063275"/>
    </source>
</evidence>
<name>A0A0S2ZNG0_9FUSO</name>
<evidence type="ECO:0008006" key="5">
    <source>
        <dbReference type="Google" id="ProtNLM"/>
    </source>
</evidence>
<dbReference type="Gene3D" id="3.40.1350.10">
    <property type="match status" value="1"/>
</dbReference>
<dbReference type="InterPro" id="IPR009362">
    <property type="entry name" value="YhcG_C"/>
</dbReference>
<dbReference type="Pfam" id="PF06250">
    <property type="entry name" value="YhcG_C"/>
    <property type="match status" value="1"/>
</dbReference>
<dbReference type="GO" id="GO:0003676">
    <property type="term" value="F:nucleic acid binding"/>
    <property type="evidence" value="ECO:0007669"/>
    <property type="project" value="InterPro"/>
</dbReference>
<sequence length="341" mass="39910">MNNKIQTIHTDIYNSIKILMENARKDVAKQVNSILVSTYWEIGRIIIEEEQKRSDRAEYGKQLLIELSKKLSKEYGKGFSRSNLQNMRNFYLLYPICQTVSGKLTWSHYCELLSISDNSKRNFYEKESINSNWSVRELKRQIKTSLFERLLLSSGEKNKEKVLELSLKGNEINKASDIIKDPYVFEFLGISEEKAILESDLEKALILHIEKFLLELGKGFMYVGSQQRITLGNTHYYVDMVFYNKILRSYILIELKMGKLMPEAVGQLNMYLNYYKSEINDETDNEPIGIILCTDKDNIQAEYALGNLSNKIFASKYTLYIPNKEELEIQIEHVVKNYRKY</sequence>
<proteinExistence type="predicted"/>
<feature type="domain" description="YhcG N-terminal" evidence="2">
    <location>
        <begin position="16"/>
        <end position="149"/>
    </location>
</feature>
<evidence type="ECO:0000313" key="3">
    <source>
        <dbReference type="EMBL" id="ALQ40382.1"/>
    </source>
</evidence>
<gene>
    <name evidence="3" type="ORF">RN87_07525</name>
</gene>
<dbReference type="OrthoDB" id="9801263at2"/>
<protein>
    <recommendedName>
        <fullName evidence="5">DUF1016 domain-containing protein</fullName>
    </recommendedName>
</protein>
<reference evidence="3 4" key="1">
    <citation type="submission" date="2015-11" db="EMBL/GenBank/DDBJ databases">
        <authorList>
            <person name="Zhang Y."/>
            <person name="Guo Z."/>
        </authorList>
    </citation>
    <scope>NUCLEOTIDE SEQUENCE [LARGE SCALE GENOMIC DNA]</scope>
    <source>
        <strain evidence="3 4">ChDC F174</strain>
    </source>
</reference>
<organism evidence="3">
    <name type="scientific">Fusobacterium hwasookii ChDC F174</name>
    <dbReference type="NCBI Taxonomy" id="1307442"/>
    <lineage>
        <taxon>Bacteria</taxon>
        <taxon>Fusobacteriati</taxon>
        <taxon>Fusobacteriota</taxon>
        <taxon>Fusobacteriia</taxon>
        <taxon>Fusobacteriales</taxon>
        <taxon>Fusobacteriaceae</taxon>
        <taxon>Fusobacterium</taxon>
    </lineage>
</organism>
<dbReference type="KEGG" id="fhw:RN87_07525"/>
<dbReference type="AlphaFoldDB" id="A0A0S2ZNG0"/>
<dbReference type="PANTHER" id="PTHR30547">
    <property type="entry name" value="UNCHARACTERIZED PROTEIN YHCG-RELATED"/>
    <property type="match status" value="1"/>
</dbReference>
<dbReference type="EMBL" id="CP013331">
    <property type="protein sequence ID" value="ALQ40382.1"/>
    <property type="molecule type" value="Genomic_DNA"/>
</dbReference>
<dbReference type="InterPro" id="IPR053148">
    <property type="entry name" value="PD-DEXK-like_domain"/>
</dbReference>